<keyword evidence="2" id="KW-1185">Reference proteome</keyword>
<gene>
    <name evidence="1" type="ORF">CTI12_AA014960</name>
</gene>
<sequence>MKSFITPLRKIRQNRVLLWNFSIQWNRLFTVNLIGSITRLRQKRKQALEELSQEKLDAITNTRFYKFYPLEAPDNTVMPKSSYINR</sequence>
<evidence type="ECO:0000313" key="2">
    <source>
        <dbReference type="Proteomes" id="UP000245207"/>
    </source>
</evidence>
<dbReference type="Proteomes" id="UP000245207">
    <property type="component" value="Unassembled WGS sequence"/>
</dbReference>
<organism evidence="1 2">
    <name type="scientific">Artemisia annua</name>
    <name type="common">Sweet wormwood</name>
    <dbReference type="NCBI Taxonomy" id="35608"/>
    <lineage>
        <taxon>Eukaryota</taxon>
        <taxon>Viridiplantae</taxon>
        <taxon>Streptophyta</taxon>
        <taxon>Embryophyta</taxon>
        <taxon>Tracheophyta</taxon>
        <taxon>Spermatophyta</taxon>
        <taxon>Magnoliopsida</taxon>
        <taxon>eudicotyledons</taxon>
        <taxon>Gunneridae</taxon>
        <taxon>Pentapetalae</taxon>
        <taxon>asterids</taxon>
        <taxon>campanulids</taxon>
        <taxon>Asterales</taxon>
        <taxon>Asteraceae</taxon>
        <taxon>Asteroideae</taxon>
        <taxon>Anthemideae</taxon>
        <taxon>Artemisiinae</taxon>
        <taxon>Artemisia</taxon>
    </lineage>
</organism>
<dbReference type="AlphaFoldDB" id="A0A2U1QLE0"/>
<protein>
    <submittedName>
        <fullName evidence="1">Uncharacterized protein</fullName>
    </submittedName>
</protein>
<proteinExistence type="predicted"/>
<evidence type="ECO:0000313" key="1">
    <source>
        <dbReference type="EMBL" id="PWA98777.1"/>
    </source>
</evidence>
<dbReference type="EMBL" id="PKPP01000050">
    <property type="protein sequence ID" value="PWA98777.1"/>
    <property type="molecule type" value="Genomic_DNA"/>
</dbReference>
<accession>A0A2U1QLE0</accession>
<dbReference type="OrthoDB" id="20554at2759"/>
<reference evidence="1 2" key="1">
    <citation type="journal article" date="2018" name="Mol. Plant">
        <title>The genome of Artemisia annua provides insight into the evolution of Asteraceae family and artemisinin biosynthesis.</title>
        <authorList>
            <person name="Shen Q."/>
            <person name="Zhang L."/>
            <person name="Liao Z."/>
            <person name="Wang S."/>
            <person name="Yan T."/>
            <person name="Shi P."/>
            <person name="Liu M."/>
            <person name="Fu X."/>
            <person name="Pan Q."/>
            <person name="Wang Y."/>
            <person name="Lv Z."/>
            <person name="Lu X."/>
            <person name="Zhang F."/>
            <person name="Jiang W."/>
            <person name="Ma Y."/>
            <person name="Chen M."/>
            <person name="Hao X."/>
            <person name="Li L."/>
            <person name="Tang Y."/>
            <person name="Lv G."/>
            <person name="Zhou Y."/>
            <person name="Sun X."/>
            <person name="Brodelius P.E."/>
            <person name="Rose J.K.C."/>
            <person name="Tang K."/>
        </authorList>
    </citation>
    <scope>NUCLEOTIDE SEQUENCE [LARGE SCALE GENOMIC DNA]</scope>
    <source>
        <strain evidence="2">cv. Huhao1</strain>
        <tissue evidence="1">Leaf</tissue>
    </source>
</reference>
<comment type="caution">
    <text evidence="1">The sequence shown here is derived from an EMBL/GenBank/DDBJ whole genome shotgun (WGS) entry which is preliminary data.</text>
</comment>
<name>A0A2U1QLE0_ARTAN</name>